<dbReference type="AlphaFoldDB" id="A0A0K0G5M9"/>
<protein>
    <submittedName>
        <fullName evidence="2">ZP domain-containing protein</fullName>
    </submittedName>
</protein>
<reference evidence="2" key="2">
    <citation type="submission" date="2015-08" db="UniProtKB">
        <authorList>
            <consortium name="WormBaseParasite"/>
        </authorList>
    </citation>
    <scope>IDENTIFICATION</scope>
</reference>
<evidence type="ECO:0000313" key="1">
    <source>
        <dbReference type="Proteomes" id="UP000035680"/>
    </source>
</evidence>
<accession>A0A0K0G5M9</accession>
<keyword evidence="1" id="KW-1185">Reference proteome</keyword>
<dbReference type="Proteomes" id="UP000035680">
    <property type="component" value="Unassembled WGS sequence"/>
</dbReference>
<organism evidence="1 2">
    <name type="scientific">Strongyloides venezuelensis</name>
    <name type="common">Threadworm</name>
    <dbReference type="NCBI Taxonomy" id="75913"/>
    <lineage>
        <taxon>Eukaryota</taxon>
        <taxon>Metazoa</taxon>
        <taxon>Ecdysozoa</taxon>
        <taxon>Nematoda</taxon>
        <taxon>Chromadorea</taxon>
        <taxon>Rhabditida</taxon>
        <taxon>Tylenchina</taxon>
        <taxon>Panagrolaimomorpha</taxon>
        <taxon>Strongyloidoidea</taxon>
        <taxon>Strongyloididae</taxon>
        <taxon>Strongyloides</taxon>
    </lineage>
</organism>
<sequence>MFLLFVSVPIHEINFLRKPRSTTGHYYILSQQELAILVRLPRNGCGIESESFDVVRIEYLSTSSSTMCPHSNGMKNGKTYFAPAVTF</sequence>
<evidence type="ECO:0000313" key="2">
    <source>
        <dbReference type="WBParaSite" id="SVE_2005000.1"/>
    </source>
</evidence>
<dbReference type="WBParaSite" id="SVE_2005000.1">
    <property type="protein sequence ID" value="SVE_2005000.1"/>
    <property type="gene ID" value="SVE_2005000"/>
</dbReference>
<name>A0A0K0G5M9_STRVS</name>
<reference evidence="1" key="1">
    <citation type="submission" date="2014-07" db="EMBL/GenBank/DDBJ databases">
        <authorList>
            <person name="Martin A.A"/>
            <person name="De Silva N."/>
        </authorList>
    </citation>
    <scope>NUCLEOTIDE SEQUENCE</scope>
</reference>
<proteinExistence type="predicted"/>